<feature type="compositionally biased region" description="Acidic residues" evidence="4">
    <location>
        <begin position="145"/>
        <end position="158"/>
    </location>
</feature>
<evidence type="ECO:0000256" key="3">
    <source>
        <dbReference type="ARBA" id="ARBA00022729"/>
    </source>
</evidence>
<sequence length="359" mass="39734">MVRQTRRRFIEMGIGSAAIGAIAGCVSTPADSDSEETAAQASFFVFGDFASAVAGETATAETLVPIGQHGHGWEPGPRIQGKVLESDLFVRVSEGFQPWADDLVESLTDDDADVHLVDAGASVDRLDVGHEDEDEQDHDDHDHDDHEDEHDDHDDHDEHDDHDHDHDEHDDHDHGHDHDHAGGDPHFWLDPTRAITAVETIRDGFVAIDGANEDAYVDNADEYCTRLEELDETFRSTLADASRDVVLVAGHDAFQYLGHRYDFEIETLTGLAPDSRPTPADIERAQDVIAEHDLEYVCADPLESQTAAEQLVEETDARDVLPLTPIPGRTQAWADEGWGYIDVMERINLETLTEALDAR</sequence>
<dbReference type="SUPFAM" id="SSF53807">
    <property type="entry name" value="Helical backbone' metal receptor"/>
    <property type="match status" value="1"/>
</dbReference>
<evidence type="ECO:0000256" key="4">
    <source>
        <dbReference type="SAM" id="MobiDB-lite"/>
    </source>
</evidence>
<dbReference type="PROSITE" id="PS51318">
    <property type="entry name" value="TAT"/>
    <property type="match status" value="1"/>
</dbReference>
<evidence type="ECO:0000313" key="5">
    <source>
        <dbReference type="EMBL" id="MFC4540906.1"/>
    </source>
</evidence>
<keyword evidence="3" id="KW-0732">Signal</keyword>
<evidence type="ECO:0000256" key="2">
    <source>
        <dbReference type="ARBA" id="ARBA00022448"/>
    </source>
</evidence>
<proteinExistence type="inferred from homology"/>
<gene>
    <name evidence="5" type="ORF">ACFO5R_03055</name>
</gene>
<comment type="caution">
    <text evidence="5">The sequence shown here is derived from an EMBL/GenBank/DDBJ whole genome shotgun (WGS) entry which is preliminary data.</text>
</comment>
<dbReference type="InterPro" id="IPR006311">
    <property type="entry name" value="TAT_signal"/>
</dbReference>
<organism evidence="5 6">
    <name type="scientific">Halosolutus amylolyticus</name>
    <dbReference type="NCBI Taxonomy" id="2932267"/>
    <lineage>
        <taxon>Archaea</taxon>
        <taxon>Methanobacteriati</taxon>
        <taxon>Methanobacteriota</taxon>
        <taxon>Stenosarchaea group</taxon>
        <taxon>Halobacteria</taxon>
        <taxon>Halobacteriales</taxon>
        <taxon>Natrialbaceae</taxon>
        <taxon>Halosolutus</taxon>
    </lineage>
</organism>
<name>A0ABD5PK00_9EURY</name>
<dbReference type="RefSeq" id="WP_250139063.1">
    <property type="nucleotide sequence ID" value="NZ_JALIQP010000001.1"/>
</dbReference>
<dbReference type="PROSITE" id="PS51257">
    <property type="entry name" value="PROKAR_LIPOPROTEIN"/>
    <property type="match status" value="1"/>
</dbReference>
<keyword evidence="6" id="KW-1185">Reference proteome</keyword>
<keyword evidence="2" id="KW-0813">Transport</keyword>
<dbReference type="InterPro" id="IPR050492">
    <property type="entry name" value="Bact_metal-bind_prot9"/>
</dbReference>
<accession>A0ABD5PK00</accession>
<dbReference type="PANTHER" id="PTHR42953:SF3">
    <property type="entry name" value="HIGH-AFFINITY ZINC UPTAKE SYSTEM PROTEIN ZNUA"/>
    <property type="match status" value="1"/>
</dbReference>
<feature type="region of interest" description="Disordered" evidence="4">
    <location>
        <begin position="122"/>
        <end position="185"/>
    </location>
</feature>
<feature type="compositionally biased region" description="Basic and acidic residues" evidence="4">
    <location>
        <begin position="159"/>
        <end position="183"/>
    </location>
</feature>
<evidence type="ECO:0000313" key="6">
    <source>
        <dbReference type="Proteomes" id="UP001595898"/>
    </source>
</evidence>
<reference evidence="5 6" key="1">
    <citation type="journal article" date="2019" name="Int. J. Syst. Evol. Microbiol.">
        <title>The Global Catalogue of Microorganisms (GCM) 10K type strain sequencing project: providing services to taxonomists for standard genome sequencing and annotation.</title>
        <authorList>
            <consortium name="The Broad Institute Genomics Platform"/>
            <consortium name="The Broad Institute Genome Sequencing Center for Infectious Disease"/>
            <person name="Wu L."/>
            <person name="Ma J."/>
        </authorList>
    </citation>
    <scope>NUCLEOTIDE SEQUENCE [LARGE SCALE GENOMIC DNA]</scope>
    <source>
        <strain evidence="5 6">WLHS5</strain>
    </source>
</reference>
<dbReference type="Proteomes" id="UP001595898">
    <property type="component" value="Unassembled WGS sequence"/>
</dbReference>
<dbReference type="EMBL" id="JBHSFA010000002">
    <property type="protein sequence ID" value="MFC4540906.1"/>
    <property type="molecule type" value="Genomic_DNA"/>
</dbReference>
<dbReference type="Pfam" id="PF01297">
    <property type="entry name" value="ZnuA"/>
    <property type="match status" value="1"/>
</dbReference>
<dbReference type="AlphaFoldDB" id="A0ABD5PK00"/>
<dbReference type="InterPro" id="IPR006127">
    <property type="entry name" value="ZnuA-like"/>
</dbReference>
<dbReference type="Gene3D" id="3.40.50.1980">
    <property type="entry name" value="Nitrogenase molybdenum iron protein domain"/>
    <property type="match status" value="3"/>
</dbReference>
<evidence type="ECO:0000256" key="1">
    <source>
        <dbReference type="ARBA" id="ARBA00011028"/>
    </source>
</evidence>
<dbReference type="PANTHER" id="PTHR42953">
    <property type="entry name" value="HIGH-AFFINITY ZINC UPTAKE SYSTEM PROTEIN ZNUA-RELATED"/>
    <property type="match status" value="1"/>
</dbReference>
<protein>
    <submittedName>
        <fullName evidence="5">Metal ABC transporter substrate-binding protein</fullName>
    </submittedName>
</protein>
<comment type="similarity">
    <text evidence="1">Belongs to the bacterial solute-binding protein 9 family.</text>
</comment>